<keyword evidence="2" id="KW-1185">Reference proteome</keyword>
<dbReference type="AlphaFoldDB" id="A0A412QC11"/>
<dbReference type="RefSeq" id="WP_117835765.1">
    <property type="nucleotide sequence ID" value="NZ_QRXJ01000016.1"/>
</dbReference>
<gene>
    <name evidence="1" type="ORF">DWX03_11995</name>
</gene>
<reference evidence="1 2" key="1">
    <citation type="submission" date="2018-08" db="EMBL/GenBank/DDBJ databases">
        <title>A genome reference for cultivated species of the human gut microbiota.</title>
        <authorList>
            <person name="Zou Y."/>
            <person name="Xue W."/>
            <person name="Luo G."/>
        </authorList>
    </citation>
    <scope>NUCLEOTIDE SEQUENCE [LARGE SCALE GENOMIC DNA]</scope>
    <source>
        <strain evidence="1 2">AF18-12LB</strain>
    </source>
</reference>
<protein>
    <submittedName>
        <fullName evidence="1">Uncharacterized protein</fullName>
    </submittedName>
</protein>
<dbReference type="EMBL" id="QRXJ01000016">
    <property type="protein sequence ID" value="RGT88473.1"/>
    <property type="molecule type" value="Genomic_DNA"/>
</dbReference>
<proteinExistence type="predicted"/>
<evidence type="ECO:0000313" key="2">
    <source>
        <dbReference type="Proteomes" id="UP000283360"/>
    </source>
</evidence>
<dbReference type="Pfam" id="PF25186">
    <property type="entry name" value="Tad4"/>
    <property type="match status" value="1"/>
</dbReference>
<evidence type="ECO:0000313" key="1">
    <source>
        <dbReference type="EMBL" id="RGT88473.1"/>
    </source>
</evidence>
<sequence length="125" mass="14484">MKIVKGKEQEYKDWYEKNSDPYGRACFTYAERWAGMMEEKIKASEDDEMKVIVDNAKQLSYEADKEGITGFMYGAAVSILSQCWEYGECLRKWHNKEYEYDGDGVTNPAVITVGLKGEQRCEKNH</sequence>
<name>A0A412QC11_9FIRM</name>
<organism evidence="1 2">
    <name type="scientific">Coprococcus comes</name>
    <dbReference type="NCBI Taxonomy" id="410072"/>
    <lineage>
        <taxon>Bacteria</taxon>
        <taxon>Bacillati</taxon>
        <taxon>Bacillota</taxon>
        <taxon>Clostridia</taxon>
        <taxon>Lachnospirales</taxon>
        <taxon>Lachnospiraceae</taxon>
        <taxon>Coprococcus</taxon>
    </lineage>
</organism>
<accession>A0A412QC11</accession>
<comment type="caution">
    <text evidence="1">The sequence shown here is derived from an EMBL/GenBank/DDBJ whole genome shotgun (WGS) entry which is preliminary data.</text>
</comment>
<dbReference type="Proteomes" id="UP000283360">
    <property type="component" value="Unassembled WGS sequence"/>
</dbReference>
<dbReference type="InterPro" id="IPR057385">
    <property type="entry name" value="Tad4-like"/>
</dbReference>